<keyword evidence="4" id="KW-0472">Membrane</keyword>
<evidence type="ECO:0000313" key="6">
    <source>
        <dbReference type="EMBL" id="NHN29362.1"/>
    </source>
</evidence>
<dbReference type="EMBL" id="JAAOIW010000002">
    <property type="protein sequence ID" value="NHN29362.1"/>
    <property type="molecule type" value="Genomic_DNA"/>
</dbReference>
<dbReference type="PROSITE" id="PS01124">
    <property type="entry name" value="HTH_ARAC_FAMILY_2"/>
    <property type="match status" value="1"/>
</dbReference>
<protein>
    <submittedName>
        <fullName evidence="6">Helix-turn-helix transcriptional regulator</fullName>
    </submittedName>
</protein>
<evidence type="ECO:0000256" key="4">
    <source>
        <dbReference type="SAM" id="Phobius"/>
    </source>
</evidence>
<sequence length="796" mass="92323">MLGKFQINRRSVLLTWLLSYLAVLLLPVIMSVIVYTQSSKALENEINQANQSLLMQVREVMDNQFEAMERLNFELRWNVRIQQFLYSDKYQLFPNEYLYDLHQITQDLLLYRTSYSLIDLFYIYLADSNKVLLPDVYREAPFAYDLMHKSNTFPYSEWNRIVSQTNAKGFIPMDRIDEAGKIRSTVAYVSSYAIEKGKSSATNVIMIDQSRILRAIDNMEIFNKGHVLILNEANQVLVSNSGEGENLLRDFPFDQEMMGSNVFFWEKDGQNYEITYIQSDRSKLKYLSIIPSRLFWEKAEKIRNLTYMSIFISLLGGIALTYFFLRRNYIPIRRLVKTLSVNKEMASSDGYNEFRFIEQAVDHTLVEMAKIMSEGKKQHHILRSNFVGRMLKGKLNEQIPTVESLATFNMSFVTDDFAVILLYIQESASFQNRIQEIGSADPQQLMHFIIKNVMEELAAQHHQGFVVEMEETLVCLINFSSEAPEGRMEELSRIARDTQSFLMSKYHLGLTLSISGIHNGITGISQAYLEALDAMEYKLVMGSKEILSYEEIRQSAAAEESDTIYYYPLQVELQLINYVKIGDFEMAKRTLDDIIERNFNRTFMSVTIARCLMLNLVSTMIKTIIELGDIQESEFIQNPRRIEKRIEQLTTCDTIQEMQLQMTDFLEKVCEYTSNKRQQNIQQSRQRMMDERIGQIMDYIDANYKDSNLNISMIGNHFDMKPAYLSKLFKDHTGEGLLDSINKTRIAGAKLLLDDSNKNVSDVAGCVGFNDVNAFIRTFKKYEGITPGKYKEMKEE</sequence>
<evidence type="ECO:0000259" key="5">
    <source>
        <dbReference type="PROSITE" id="PS01124"/>
    </source>
</evidence>
<evidence type="ECO:0000256" key="2">
    <source>
        <dbReference type="ARBA" id="ARBA00023125"/>
    </source>
</evidence>
<dbReference type="PANTHER" id="PTHR43280:SF28">
    <property type="entry name" value="HTH-TYPE TRANSCRIPTIONAL ACTIVATOR RHAS"/>
    <property type="match status" value="1"/>
</dbReference>
<feature type="transmembrane region" description="Helical" evidence="4">
    <location>
        <begin position="12"/>
        <end position="35"/>
    </location>
</feature>
<evidence type="ECO:0000256" key="3">
    <source>
        <dbReference type="ARBA" id="ARBA00023163"/>
    </source>
</evidence>
<dbReference type="InterPro" id="IPR041522">
    <property type="entry name" value="CdaR_GGDEF"/>
</dbReference>
<dbReference type="SMART" id="SM00342">
    <property type="entry name" value="HTH_ARAC"/>
    <property type="match status" value="1"/>
</dbReference>
<organism evidence="6 7">
    <name type="scientific">Paenibacillus agricola</name>
    <dbReference type="NCBI Taxonomy" id="2716264"/>
    <lineage>
        <taxon>Bacteria</taxon>
        <taxon>Bacillati</taxon>
        <taxon>Bacillota</taxon>
        <taxon>Bacilli</taxon>
        <taxon>Bacillales</taxon>
        <taxon>Paenibacillaceae</taxon>
        <taxon>Paenibacillus</taxon>
    </lineage>
</organism>
<dbReference type="InterPro" id="IPR018060">
    <property type="entry name" value="HTH_AraC"/>
</dbReference>
<dbReference type="Pfam" id="PF17853">
    <property type="entry name" value="GGDEF_2"/>
    <property type="match status" value="1"/>
</dbReference>
<dbReference type="PANTHER" id="PTHR43280">
    <property type="entry name" value="ARAC-FAMILY TRANSCRIPTIONAL REGULATOR"/>
    <property type="match status" value="1"/>
</dbReference>
<dbReference type="Pfam" id="PF12833">
    <property type="entry name" value="HTH_18"/>
    <property type="match status" value="1"/>
</dbReference>
<accession>A0ABX0IZE7</accession>
<dbReference type="SUPFAM" id="SSF46689">
    <property type="entry name" value="Homeodomain-like"/>
    <property type="match status" value="1"/>
</dbReference>
<evidence type="ECO:0000256" key="1">
    <source>
        <dbReference type="ARBA" id="ARBA00023015"/>
    </source>
</evidence>
<proteinExistence type="predicted"/>
<feature type="domain" description="HTH araC/xylS-type" evidence="5">
    <location>
        <begin position="694"/>
        <end position="793"/>
    </location>
</feature>
<keyword evidence="4" id="KW-0812">Transmembrane</keyword>
<keyword evidence="1" id="KW-0805">Transcription regulation</keyword>
<keyword evidence="2" id="KW-0238">DNA-binding</keyword>
<gene>
    <name evidence="6" type="ORF">G9U52_05905</name>
</gene>
<dbReference type="RefSeq" id="WP_166147246.1">
    <property type="nucleotide sequence ID" value="NZ_JAAOIW010000002.1"/>
</dbReference>
<feature type="transmembrane region" description="Helical" evidence="4">
    <location>
        <begin position="305"/>
        <end position="325"/>
    </location>
</feature>
<evidence type="ECO:0000313" key="7">
    <source>
        <dbReference type="Proteomes" id="UP001165962"/>
    </source>
</evidence>
<dbReference type="InterPro" id="IPR009057">
    <property type="entry name" value="Homeodomain-like_sf"/>
</dbReference>
<dbReference type="InterPro" id="IPR020449">
    <property type="entry name" value="Tscrpt_reg_AraC-type_HTH"/>
</dbReference>
<keyword evidence="3" id="KW-0804">Transcription</keyword>
<dbReference type="Gene3D" id="1.10.10.60">
    <property type="entry name" value="Homeodomain-like"/>
    <property type="match status" value="2"/>
</dbReference>
<reference evidence="6" key="1">
    <citation type="submission" date="2020-03" db="EMBL/GenBank/DDBJ databases">
        <title>Draft sequencing of Paenibacilllus sp. S3N08.</title>
        <authorList>
            <person name="Kim D.-U."/>
        </authorList>
    </citation>
    <scope>NUCLEOTIDE SEQUENCE</scope>
    <source>
        <strain evidence="6">S3N08</strain>
    </source>
</reference>
<dbReference type="PRINTS" id="PR00032">
    <property type="entry name" value="HTHARAC"/>
</dbReference>
<keyword evidence="4" id="KW-1133">Transmembrane helix</keyword>
<dbReference type="Proteomes" id="UP001165962">
    <property type="component" value="Unassembled WGS sequence"/>
</dbReference>
<comment type="caution">
    <text evidence="6">The sequence shown here is derived from an EMBL/GenBank/DDBJ whole genome shotgun (WGS) entry which is preliminary data.</text>
</comment>
<keyword evidence="7" id="KW-1185">Reference proteome</keyword>
<name>A0ABX0IZE7_9BACL</name>